<organism evidence="1 2">
    <name type="scientific">Streptomyces mooreae</name>
    <dbReference type="NCBI Taxonomy" id="3075523"/>
    <lineage>
        <taxon>Bacteria</taxon>
        <taxon>Bacillati</taxon>
        <taxon>Actinomycetota</taxon>
        <taxon>Actinomycetes</taxon>
        <taxon>Kitasatosporales</taxon>
        <taxon>Streptomycetaceae</taxon>
        <taxon>Streptomyces</taxon>
    </lineage>
</organism>
<reference evidence="1" key="1">
    <citation type="submission" date="2024-05" db="EMBL/GenBank/DDBJ databases">
        <title>30 novel species of actinomycetes from the DSMZ collection.</title>
        <authorList>
            <person name="Nouioui I."/>
        </authorList>
    </citation>
    <scope>NUCLEOTIDE SEQUENCE</scope>
    <source>
        <strain evidence="1">DSM 41527</strain>
    </source>
</reference>
<evidence type="ECO:0008006" key="3">
    <source>
        <dbReference type="Google" id="ProtNLM"/>
    </source>
</evidence>
<sequence length="266" mass="29004">MAVYYLAKAQRDLGRTEESRRGMQHVVAGAGRLAPNARRGLAHLSRLAGDFPTALEAAENLGWEGRHHRVTGDVRWVQGDMTRGAQAFRAARLEGEEHGKVGEAAMSQAMRAFTLAFTDPGIADDEIDLAERLLAPVDLRAATLDVRIAALLRDAGTGIDDRAQVLKAEIDASGLAFAQAKLELALAFHHAVLGDHDRIATGIGRLRELTREGYYAYYVDIAHFMAGLPVPDGTGSRAQWLDGAGPTSDRWRNLVMSRRRSLQSAR</sequence>
<evidence type="ECO:0000313" key="1">
    <source>
        <dbReference type="EMBL" id="MDT0457304.1"/>
    </source>
</evidence>
<comment type="caution">
    <text evidence="1">The sequence shown here is derived from an EMBL/GenBank/DDBJ whole genome shotgun (WGS) entry which is preliminary data.</text>
</comment>
<name>A0ABU2T8P4_9ACTN</name>
<keyword evidence="2" id="KW-1185">Reference proteome</keyword>
<dbReference type="RefSeq" id="WP_311624451.1">
    <property type="nucleotide sequence ID" value="NZ_JAVRFE010000019.1"/>
</dbReference>
<accession>A0ABU2T8P4</accession>
<gene>
    <name evidence="1" type="ORF">RM550_16415</name>
</gene>
<evidence type="ECO:0000313" key="2">
    <source>
        <dbReference type="Proteomes" id="UP001180551"/>
    </source>
</evidence>
<dbReference type="EMBL" id="JAVRFE010000019">
    <property type="protein sequence ID" value="MDT0457304.1"/>
    <property type="molecule type" value="Genomic_DNA"/>
</dbReference>
<proteinExistence type="predicted"/>
<protein>
    <recommendedName>
        <fullName evidence="3">Tetratricopeptide repeat protein</fullName>
    </recommendedName>
</protein>
<dbReference type="Proteomes" id="UP001180551">
    <property type="component" value="Unassembled WGS sequence"/>
</dbReference>